<dbReference type="PANTHER" id="PTHR30055:SF234">
    <property type="entry name" value="HTH-TYPE TRANSCRIPTIONAL REGULATOR BETI"/>
    <property type="match status" value="1"/>
</dbReference>
<dbReference type="InterPro" id="IPR041479">
    <property type="entry name" value="TetR_CgmR_C"/>
</dbReference>
<dbReference type="HOGENOM" id="CLU_091687_1_0_11"/>
<evidence type="ECO:0000313" key="6">
    <source>
        <dbReference type="EMBL" id="BAL87924.1"/>
    </source>
</evidence>
<dbReference type="Proteomes" id="UP000007882">
    <property type="component" value="Chromosome"/>
</dbReference>
<proteinExistence type="predicted"/>
<dbReference type="Gene3D" id="1.10.357.10">
    <property type="entry name" value="Tetracycline Repressor, domain 2"/>
    <property type="match status" value="1"/>
</dbReference>
<dbReference type="PATRIC" id="fig|512565.3.peg.2703"/>
<keyword evidence="7" id="KW-1185">Reference proteome</keyword>
<evidence type="ECO:0000256" key="2">
    <source>
        <dbReference type="ARBA" id="ARBA00023125"/>
    </source>
</evidence>
<dbReference type="AlphaFoldDB" id="I0H4I7"/>
<feature type="domain" description="HTH tetR-type" evidence="5">
    <location>
        <begin position="11"/>
        <end position="70"/>
    </location>
</feature>
<protein>
    <recommendedName>
        <fullName evidence="5">HTH tetR-type domain-containing protein</fullName>
    </recommendedName>
</protein>
<keyword evidence="1" id="KW-0805">Transcription regulation</keyword>
<dbReference type="PROSITE" id="PS50977">
    <property type="entry name" value="HTH_TETR_2"/>
    <property type="match status" value="1"/>
</dbReference>
<dbReference type="SUPFAM" id="SSF46689">
    <property type="entry name" value="Homeodomain-like"/>
    <property type="match status" value="1"/>
</dbReference>
<evidence type="ECO:0000256" key="1">
    <source>
        <dbReference type="ARBA" id="ARBA00023015"/>
    </source>
</evidence>
<dbReference type="OrthoDB" id="9806334at2"/>
<dbReference type="EMBL" id="AP012319">
    <property type="protein sequence ID" value="BAL87924.1"/>
    <property type="molecule type" value="Genomic_DNA"/>
</dbReference>
<feature type="DNA-binding region" description="H-T-H motif" evidence="4">
    <location>
        <begin position="33"/>
        <end position="52"/>
    </location>
</feature>
<dbReference type="InterPro" id="IPR001647">
    <property type="entry name" value="HTH_TetR"/>
</dbReference>
<evidence type="ECO:0000259" key="5">
    <source>
        <dbReference type="PROSITE" id="PS50977"/>
    </source>
</evidence>
<sequence>MAGGTTDRDADTTRRLVLAAAARLVRRKGVAASLDAIAREAGVSKGGLAHHFASKEALLIALAQRELEAFRESVLTRIDATEGRAGRLTRAYVRASLRPADDQETRARFAVIAQLMTVPAVAEIAAADHHRWQRDLAGDGVPAETRHLVIAAANGFGGPPLRTFGMPAGVRDRMRTTLITMINAAVG</sequence>
<dbReference type="InterPro" id="IPR050109">
    <property type="entry name" value="HTH-type_TetR-like_transc_reg"/>
</dbReference>
<dbReference type="KEGG" id="ams:AMIS_27040"/>
<keyword evidence="3" id="KW-0804">Transcription</keyword>
<dbReference type="GO" id="GO:0003700">
    <property type="term" value="F:DNA-binding transcription factor activity"/>
    <property type="evidence" value="ECO:0007669"/>
    <property type="project" value="TreeGrafter"/>
</dbReference>
<reference evidence="6 7" key="1">
    <citation type="submission" date="2012-02" db="EMBL/GenBank/DDBJ databases">
        <title>Complete genome sequence of Actinoplanes missouriensis 431 (= NBRC 102363).</title>
        <authorList>
            <person name="Ohnishi Y."/>
            <person name="Ishikawa J."/>
            <person name="Sekine M."/>
            <person name="Hosoyama A."/>
            <person name="Harada T."/>
            <person name="Narita H."/>
            <person name="Hata T."/>
            <person name="Konno Y."/>
            <person name="Tutikane K."/>
            <person name="Fujita N."/>
            <person name="Horinouchi S."/>
            <person name="Hayakawa M."/>
        </authorList>
    </citation>
    <scope>NUCLEOTIDE SEQUENCE [LARGE SCALE GENOMIC DNA]</scope>
    <source>
        <strain evidence="7">ATCC 14538 / DSM 43046 / CBS 188.64 / JCM 3121 / NBRC 102363 / NCIMB 12654 / NRRL B-3342 / UNCC 431</strain>
    </source>
</reference>
<gene>
    <name evidence="6" type="ordered locus">AMIS_27040</name>
</gene>
<dbReference type="Pfam" id="PF00440">
    <property type="entry name" value="TetR_N"/>
    <property type="match status" value="1"/>
</dbReference>
<dbReference type="eggNOG" id="COG1309">
    <property type="taxonomic scope" value="Bacteria"/>
</dbReference>
<accession>I0H4I7</accession>
<dbReference type="PRINTS" id="PR00455">
    <property type="entry name" value="HTHTETR"/>
</dbReference>
<dbReference type="InterPro" id="IPR009057">
    <property type="entry name" value="Homeodomain-like_sf"/>
</dbReference>
<dbReference type="GO" id="GO:0000976">
    <property type="term" value="F:transcription cis-regulatory region binding"/>
    <property type="evidence" value="ECO:0007669"/>
    <property type="project" value="TreeGrafter"/>
</dbReference>
<keyword evidence="2 4" id="KW-0238">DNA-binding</keyword>
<evidence type="ECO:0000256" key="3">
    <source>
        <dbReference type="ARBA" id="ARBA00023163"/>
    </source>
</evidence>
<organism evidence="6 7">
    <name type="scientific">Actinoplanes missouriensis (strain ATCC 14538 / DSM 43046 / CBS 188.64 / JCM 3121 / NBRC 102363 / NCIMB 12654 / NRRL B-3342 / UNCC 431)</name>
    <dbReference type="NCBI Taxonomy" id="512565"/>
    <lineage>
        <taxon>Bacteria</taxon>
        <taxon>Bacillati</taxon>
        <taxon>Actinomycetota</taxon>
        <taxon>Actinomycetes</taxon>
        <taxon>Micromonosporales</taxon>
        <taxon>Micromonosporaceae</taxon>
        <taxon>Actinoplanes</taxon>
    </lineage>
</organism>
<dbReference type="Pfam" id="PF17937">
    <property type="entry name" value="TetR_C_28"/>
    <property type="match status" value="1"/>
</dbReference>
<evidence type="ECO:0000256" key="4">
    <source>
        <dbReference type="PROSITE-ProRule" id="PRU00335"/>
    </source>
</evidence>
<name>I0H4I7_ACTM4</name>
<evidence type="ECO:0000313" key="7">
    <source>
        <dbReference type="Proteomes" id="UP000007882"/>
    </source>
</evidence>
<dbReference type="PANTHER" id="PTHR30055">
    <property type="entry name" value="HTH-TYPE TRANSCRIPTIONAL REGULATOR RUTR"/>
    <property type="match status" value="1"/>
</dbReference>